<proteinExistence type="predicted"/>
<dbReference type="InterPro" id="IPR028081">
    <property type="entry name" value="Leu-bd"/>
</dbReference>
<feature type="region of interest" description="Disordered" evidence="2">
    <location>
        <begin position="1"/>
        <end position="49"/>
    </location>
</feature>
<dbReference type="Gene3D" id="3.40.50.2300">
    <property type="match status" value="2"/>
</dbReference>
<dbReference type="InterPro" id="IPR051010">
    <property type="entry name" value="BCAA_transport"/>
</dbReference>
<dbReference type="Proteomes" id="UP000199114">
    <property type="component" value="Unassembled WGS sequence"/>
</dbReference>
<evidence type="ECO:0000256" key="2">
    <source>
        <dbReference type="SAM" id="MobiDB-lite"/>
    </source>
</evidence>
<dbReference type="InterPro" id="IPR028082">
    <property type="entry name" value="Peripla_BP_I"/>
</dbReference>
<name>A0A1H9LX87_9EURY</name>
<dbReference type="OrthoDB" id="161929at2157"/>
<feature type="domain" description="Leucine-binding protein" evidence="3">
    <location>
        <begin position="82"/>
        <end position="390"/>
    </location>
</feature>
<keyword evidence="1" id="KW-0732">Signal</keyword>
<feature type="compositionally biased region" description="Polar residues" evidence="2">
    <location>
        <begin position="35"/>
        <end position="45"/>
    </location>
</feature>
<evidence type="ECO:0000313" key="4">
    <source>
        <dbReference type="EMBL" id="SER16051.1"/>
    </source>
</evidence>
<dbReference type="AlphaFoldDB" id="A0A1H9LX87"/>
<dbReference type="PANTHER" id="PTHR30483">
    <property type="entry name" value="LEUCINE-SPECIFIC-BINDING PROTEIN"/>
    <property type="match status" value="1"/>
</dbReference>
<feature type="compositionally biased region" description="Basic and acidic residues" evidence="2">
    <location>
        <begin position="1"/>
        <end position="17"/>
    </location>
</feature>
<organism evidence="4 5">
    <name type="scientific">Natrinema salaciae</name>
    <dbReference type="NCBI Taxonomy" id="1186196"/>
    <lineage>
        <taxon>Archaea</taxon>
        <taxon>Methanobacteriati</taxon>
        <taxon>Methanobacteriota</taxon>
        <taxon>Stenosarchaea group</taxon>
        <taxon>Halobacteria</taxon>
        <taxon>Halobacteriales</taxon>
        <taxon>Natrialbaceae</taxon>
        <taxon>Natrinema</taxon>
    </lineage>
</organism>
<dbReference type="Pfam" id="PF13458">
    <property type="entry name" value="Peripla_BP_6"/>
    <property type="match status" value="1"/>
</dbReference>
<dbReference type="STRING" id="1186196.SAMN04489841_3122"/>
<evidence type="ECO:0000313" key="5">
    <source>
        <dbReference type="Proteomes" id="UP000199114"/>
    </source>
</evidence>
<dbReference type="SUPFAM" id="SSF53822">
    <property type="entry name" value="Periplasmic binding protein-like I"/>
    <property type="match status" value="1"/>
</dbReference>
<reference evidence="5" key="1">
    <citation type="submission" date="2016-10" db="EMBL/GenBank/DDBJ databases">
        <authorList>
            <person name="Varghese N."/>
            <person name="Submissions S."/>
        </authorList>
    </citation>
    <scope>NUCLEOTIDE SEQUENCE [LARGE SCALE GENOMIC DNA]</scope>
    <source>
        <strain evidence="5">DSM 25055</strain>
    </source>
</reference>
<dbReference type="PANTHER" id="PTHR30483:SF6">
    <property type="entry name" value="PERIPLASMIC BINDING PROTEIN OF ABC TRANSPORTER FOR NATURAL AMINO ACIDS"/>
    <property type="match status" value="1"/>
</dbReference>
<gene>
    <name evidence="4" type="ORF">SAMN04489841_3122</name>
</gene>
<evidence type="ECO:0000259" key="3">
    <source>
        <dbReference type="Pfam" id="PF13458"/>
    </source>
</evidence>
<sequence length="453" mass="47640">MGTNDRREGDGRNRTEDTSGNDGEPPRPPSERTTCDGSTERSQPSLTRRGALSLGAAGLAGTAGCLGSGTIPGFGSEDHGSYTIGMVNSESGTLAAFGRRNERGLRSALTAINAAGIGPSNEPLVVEVENDRSSETGGVDAARRLVEQVEVPVLVGTVGSGITERIHQDVVSGTDVVQISQNSTSSSLSDYPDLLRTAPSSNTLGAALANQVSEDGHETVALTWIDNAYGKALSEVFVDAFDGTVASNDPHPAGGSSFESELSSMADTDATAWVFLTYADEFTVMITEAYEQNYHEAVDYYGAESTIAEEILAGTPEGSQEGLTGITESAPVDQENYQQFRDEYRSIWGMDPTVWAAYTYDAVVLSAIALEAAETATGSAIGDIVREITVEPGDTVTSFQEAKAALADGGPEDINYDGVSGPLALDENGDPKGFYQVFEVVDHDYEFGSFISG</sequence>
<accession>A0A1H9LX87</accession>
<evidence type="ECO:0000256" key="1">
    <source>
        <dbReference type="ARBA" id="ARBA00022729"/>
    </source>
</evidence>
<protein>
    <submittedName>
        <fullName evidence="4">Amino acid/amide ABC transporter substrate-binding protein, HAAT family</fullName>
    </submittedName>
</protein>
<dbReference type="EMBL" id="FOFD01000004">
    <property type="protein sequence ID" value="SER16051.1"/>
    <property type="molecule type" value="Genomic_DNA"/>
</dbReference>
<keyword evidence="5" id="KW-1185">Reference proteome</keyword>